<organism evidence="1">
    <name type="scientific">termite gut metagenome</name>
    <dbReference type="NCBI Taxonomy" id="433724"/>
    <lineage>
        <taxon>unclassified sequences</taxon>
        <taxon>metagenomes</taxon>
        <taxon>organismal metagenomes</taxon>
    </lineage>
</organism>
<gene>
    <name evidence="1" type="ORF">EZS27_024252</name>
</gene>
<dbReference type="InterPro" id="IPR025591">
    <property type="entry name" value="RloB"/>
</dbReference>
<dbReference type="AlphaFoldDB" id="A0A5J4QYA8"/>
<dbReference type="EMBL" id="SNRY01002124">
    <property type="protein sequence ID" value="KAA6326676.1"/>
    <property type="molecule type" value="Genomic_DNA"/>
</dbReference>
<accession>A0A5J4QYA8</accession>
<protein>
    <submittedName>
        <fullName evidence="1">DNA ligase</fullName>
        <ecNumber evidence="1">6.5.1.2</ecNumber>
    </submittedName>
</protein>
<sequence>MISGNRLFQKVRPDRDAKIFYIFCEGSCRENEYFNYFTEISSKIKLEIIPPNEHQTSPDKLYQAAYLLLIETEDNSDPKYELTLSDEVWFVIDTDEWKDKIGSLLKKCQKHSKWVVAQSNPCFEVWLYYHLHQKKPSFKNMNISKEWKTFVNNSIAGGFDSRKHPIHIESAINNAKCNYSDIGGEPDIACTEVFKLAERFYPFINSIVKEKIDQLRTALHRHNYNYYVLNAPVISDKEFDDRMRELQELEQATADEFCSFNVPEAALRGLAKRGSSRASLSSFNFSNTSHGINISPRISKRCG</sequence>
<evidence type="ECO:0000313" key="1">
    <source>
        <dbReference type="EMBL" id="KAA6326676.1"/>
    </source>
</evidence>
<keyword evidence="1" id="KW-0436">Ligase</keyword>
<name>A0A5J4QYA8_9ZZZZ</name>
<dbReference type="GO" id="GO:0003911">
    <property type="term" value="F:DNA ligase (NAD+) activity"/>
    <property type="evidence" value="ECO:0007669"/>
    <property type="project" value="UniProtKB-EC"/>
</dbReference>
<dbReference type="EC" id="6.5.1.2" evidence="1"/>
<proteinExistence type="predicted"/>
<dbReference type="Pfam" id="PF22745">
    <property type="entry name" value="Nlig-Ia"/>
    <property type="match status" value="1"/>
</dbReference>
<dbReference type="Gene3D" id="1.10.287.610">
    <property type="entry name" value="Helix hairpin bin"/>
    <property type="match status" value="1"/>
</dbReference>
<dbReference type="Pfam" id="PF13707">
    <property type="entry name" value="RloB"/>
    <property type="match status" value="1"/>
</dbReference>
<reference evidence="1" key="1">
    <citation type="submission" date="2019-03" db="EMBL/GenBank/DDBJ databases">
        <title>Single cell metagenomics reveals metabolic interactions within the superorganism composed of flagellate Streblomastix strix and complex community of Bacteroidetes bacteria on its surface.</title>
        <authorList>
            <person name="Treitli S.C."/>
            <person name="Kolisko M."/>
            <person name="Husnik F."/>
            <person name="Keeling P."/>
            <person name="Hampl V."/>
        </authorList>
    </citation>
    <scope>NUCLEOTIDE SEQUENCE</scope>
    <source>
        <strain evidence="1">STM</strain>
    </source>
</reference>
<comment type="caution">
    <text evidence="1">The sequence shown here is derived from an EMBL/GenBank/DDBJ whole genome shotgun (WGS) entry which is preliminary data.</text>
</comment>
<dbReference type="SUPFAM" id="SSF56091">
    <property type="entry name" value="DNA ligase/mRNA capping enzyme, catalytic domain"/>
    <property type="match status" value="1"/>
</dbReference>